<dbReference type="STRING" id="1484693.RS694_13255"/>
<organism evidence="1 2">
    <name type="scientific">Rhodoferax saidenbachensis</name>
    <dbReference type="NCBI Taxonomy" id="1484693"/>
    <lineage>
        <taxon>Bacteria</taxon>
        <taxon>Pseudomonadati</taxon>
        <taxon>Pseudomonadota</taxon>
        <taxon>Betaproteobacteria</taxon>
        <taxon>Burkholderiales</taxon>
        <taxon>Comamonadaceae</taxon>
        <taxon>Rhodoferax</taxon>
    </lineage>
</organism>
<dbReference type="RefSeq" id="WP_029707186.1">
    <property type="nucleotide sequence ID" value="NZ_CP019239.1"/>
</dbReference>
<reference evidence="1 2" key="1">
    <citation type="submission" date="2017-01" db="EMBL/GenBank/DDBJ databases">
        <authorList>
            <person name="Mah S.A."/>
            <person name="Swanson W.J."/>
            <person name="Moy G.W."/>
            <person name="Vacquier V.D."/>
        </authorList>
    </citation>
    <scope>NUCLEOTIDE SEQUENCE [LARGE SCALE GENOMIC DNA]</scope>
    <source>
        <strain evidence="1 2">DSM 22694</strain>
    </source>
</reference>
<dbReference type="AlphaFoldDB" id="A0A1P8KBL1"/>
<name>A0A1P8KBL1_9BURK</name>
<gene>
    <name evidence="1" type="ORF">RS694_13255</name>
</gene>
<keyword evidence="2" id="KW-1185">Reference proteome</keyword>
<dbReference type="KEGG" id="rsb:RS694_13255"/>
<protein>
    <submittedName>
        <fullName evidence="1">Uncharacterized protein</fullName>
    </submittedName>
</protein>
<dbReference type="EMBL" id="CP019239">
    <property type="protein sequence ID" value="APW43402.1"/>
    <property type="molecule type" value="Genomic_DNA"/>
</dbReference>
<evidence type="ECO:0000313" key="1">
    <source>
        <dbReference type="EMBL" id="APW43402.1"/>
    </source>
</evidence>
<proteinExistence type="predicted"/>
<sequence length="91" mass="9514">MSTTPYLSTTATSETQAWEALKALGDAALAQGGLQAVFQMFVGTLTGAEEVARVSEEAGHPESLIPEVIAQWISTDYVPGMQQALTQGGAE</sequence>
<dbReference type="Proteomes" id="UP000186110">
    <property type="component" value="Chromosome"/>
</dbReference>
<evidence type="ECO:0000313" key="2">
    <source>
        <dbReference type="Proteomes" id="UP000186110"/>
    </source>
</evidence>
<accession>A0A1P8KBL1</accession>